<gene>
    <name evidence="10" type="ORF">LOD99_14166</name>
</gene>
<dbReference type="AlphaFoldDB" id="A0AAV7KGX8"/>
<dbReference type="Gene3D" id="3.30.200.20">
    <property type="entry name" value="Phosphorylase Kinase, domain 1"/>
    <property type="match status" value="1"/>
</dbReference>
<evidence type="ECO:0000256" key="3">
    <source>
        <dbReference type="ARBA" id="ARBA00022679"/>
    </source>
</evidence>
<keyword evidence="2 8" id="KW-0723">Serine/threonine-protein kinase</keyword>
<comment type="caution">
    <text evidence="10">The sequence shown here is derived from an EMBL/GenBank/DDBJ whole genome shotgun (WGS) entry which is preliminary data.</text>
</comment>
<organism evidence="10 11">
    <name type="scientific">Oopsacas minuta</name>
    <dbReference type="NCBI Taxonomy" id="111878"/>
    <lineage>
        <taxon>Eukaryota</taxon>
        <taxon>Metazoa</taxon>
        <taxon>Porifera</taxon>
        <taxon>Hexactinellida</taxon>
        <taxon>Hexasterophora</taxon>
        <taxon>Lyssacinosida</taxon>
        <taxon>Leucopsacidae</taxon>
        <taxon>Oopsacas</taxon>
    </lineage>
</organism>
<comment type="similarity">
    <text evidence="1">Belongs to the protein kinase superfamily. CAMK Ser/Thr protein kinase family.</text>
</comment>
<dbReference type="SUPFAM" id="SSF56112">
    <property type="entry name" value="Protein kinase-like (PK-like)"/>
    <property type="match status" value="1"/>
</dbReference>
<dbReference type="EMBL" id="JAKMXF010000033">
    <property type="protein sequence ID" value="KAI6660582.1"/>
    <property type="molecule type" value="Genomic_DNA"/>
</dbReference>
<dbReference type="PROSITE" id="PS00108">
    <property type="entry name" value="PROTEIN_KINASE_ST"/>
    <property type="match status" value="1"/>
</dbReference>
<dbReference type="Gene3D" id="1.10.510.10">
    <property type="entry name" value="Transferase(Phosphotransferase) domain 1"/>
    <property type="match status" value="1"/>
</dbReference>
<proteinExistence type="inferred from homology"/>
<keyword evidence="6 7" id="KW-0067">ATP-binding</keyword>
<keyword evidence="11" id="KW-1185">Reference proteome</keyword>
<evidence type="ECO:0000259" key="9">
    <source>
        <dbReference type="PROSITE" id="PS50011"/>
    </source>
</evidence>
<dbReference type="PROSITE" id="PS00107">
    <property type="entry name" value="PROTEIN_KINASE_ATP"/>
    <property type="match status" value="1"/>
</dbReference>
<reference evidence="10 11" key="1">
    <citation type="journal article" date="2023" name="BMC Biol.">
        <title>The compact genome of the sponge Oopsacas minuta (Hexactinellida) is lacking key metazoan core genes.</title>
        <authorList>
            <person name="Santini S."/>
            <person name="Schenkelaars Q."/>
            <person name="Jourda C."/>
            <person name="Duchesne M."/>
            <person name="Belahbib H."/>
            <person name="Rocher C."/>
            <person name="Selva M."/>
            <person name="Riesgo A."/>
            <person name="Vervoort M."/>
            <person name="Leys S.P."/>
            <person name="Kodjabachian L."/>
            <person name="Le Bivic A."/>
            <person name="Borchiellini C."/>
            <person name="Claverie J.M."/>
            <person name="Renard E."/>
        </authorList>
    </citation>
    <scope>NUCLEOTIDE SEQUENCE [LARGE SCALE GENOMIC DNA]</scope>
    <source>
        <strain evidence="10">SPO-2</strain>
    </source>
</reference>
<evidence type="ECO:0000256" key="4">
    <source>
        <dbReference type="ARBA" id="ARBA00022741"/>
    </source>
</evidence>
<keyword evidence="3" id="KW-0808">Transferase</keyword>
<protein>
    <recommendedName>
        <fullName evidence="9">Protein kinase domain-containing protein</fullName>
    </recommendedName>
</protein>
<evidence type="ECO:0000256" key="1">
    <source>
        <dbReference type="ARBA" id="ARBA00006692"/>
    </source>
</evidence>
<feature type="binding site" evidence="7">
    <location>
        <position position="47"/>
    </location>
    <ligand>
        <name>ATP</name>
        <dbReference type="ChEBI" id="CHEBI:30616"/>
    </ligand>
</feature>
<dbReference type="Pfam" id="PF00069">
    <property type="entry name" value="Pkinase"/>
    <property type="match status" value="1"/>
</dbReference>
<dbReference type="InterPro" id="IPR017441">
    <property type="entry name" value="Protein_kinase_ATP_BS"/>
</dbReference>
<sequence length="304" mass="34819">MDTTLMIQENNIADEYTIHWSKPVGSGINGDVYLCTNNLSGIQYAVKILPFCIEALDEVTLQWSCRESCNIVKIIDVYINGLGDDDEECIFIVMELMNGGELFDHLQQKQISEEEAKQFVKQILKAIEFIHEGNIVHRDLKPENILMDVSTSEEEKAESITLKLADFGYAEMDDNGLTNPLYTLYYVAPEVLSNDTRFRKESDKACPPMTYDKKCDIWSLGVITYIMLMGYPPFSPDGPNIEMTSTMYQSILSGDYYYGEMDWKKYSGDAHDFVFSLLHVNPEDRPCAKELLLHPWLQSNSVRY</sequence>
<dbReference type="SMART" id="SM00220">
    <property type="entry name" value="S_TKc"/>
    <property type="match status" value="1"/>
</dbReference>
<evidence type="ECO:0000256" key="8">
    <source>
        <dbReference type="RuleBase" id="RU000304"/>
    </source>
</evidence>
<dbReference type="InterPro" id="IPR000719">
    <property type="entry name" value="Prot_kinase_dom"/>
</dbReference>
<dbReference type="GO" id="GO:0005524">
    <property type="term" value="F:ATP binding"/>
    <property type="evidence" value="ECO:0007669"/>
    <property type="project" value="UniProtKB-UniRule"/>
</dbReference>
<evidence type="ECO:0000256" key="7">
    <source>
        <dbReference type="PROSITE-ProRule" id="PRU10141"/>
    </source>
</evidence>
<evidence type="ECO:0000256" key="6">
    <source>
        <dbReference type="ARBA" id="ARBA00022840"/>
    </source>
</evidence>
<dbReference type="Proteomes" id="UP001165289">
    <property type="component" value="Unassembled WGS sequence"/>
</dbReference>
<dbReference type="InterPro" id="IPR050205">
    <property type="entry name" value="CDPK_Ser/Thr_kinases"/>
</dbReference>
<dbReference type="InterPro" id="IPR011009">
    <property type="entry name" value="Kinase-like_dom_sf"/>
</dbReference>
<dbReference type="PANTHER" id="PTHR24349">
    <property type="entry name" value="SERINE/THREONINE-PROTEIN KINASE"/>
    <property type="match status" value="1"/>
</dbReference>
<dbReference type="InterPro" id="IPR008271">
    <property type="entry name" value="Ser/Thr_kinase_AS"/>
</dbReference>
<feature type="domain" description="Protein kinase" evidence="9">
    <location>
        <begin position="18"/>
        <end position="297"/>
    </location>
</feature>
<keyword evidence="5" id="KW-0418">Kinase</keyword>
<dbReference type="PROSITE" id="PS50011">
    <property type="entry name" value="PROTEIN_KINASE_DOM"/>
    <property type="match status" value="1"/>
</dbReference>
<keyword evidence="4 7" id="KW-0547">Nucleotide-binding</keyword>
<dbReference type="GO" id="GO:0004674">
    <property type="term" value="F:protein serine/threonine kinase activity"/>
    <property type="evidence" value="ECO:0007669"/>
    <property type="project" value="UniProtKB-KW"/>
</dbReference>
<evidence type="ECO:0000256" key="2">
    <source>
        <dbReference type="ARBA" id="ARBA00022527"/>
    </source>
</evidence>
<evidence type="ECO:0000256" key="5">
    <source>
        <dbReference type="ARBA" id="ARBA00022777"/>
    </source>
</evidence>
<accession>A0AAV7KGX8</accession>
<evidence type="ECO:0000313" key="10">
    <source>
        <dbReference type="EMBL" id="KAI6660582.1"/>
    </source>
</evidence>
<evidence type="ECO:0000313" key="11">
    <source>
        <dbReference type="Proteomes" id="UP001165289"/>
    </source>
</evidence>
<name>A0AAV7KGX8_9METZ</name>